<dbReference type="EMBL" id="AVPF01000035">
    <property type="protein sequence ID" value="KGX85923.1"/>
    <property type="molecule type" value="Genomic_DNA"/>
</dbReference>
<sequence length="139" mass="15922">MTRFIYYAVWTVVIGFVLYQGSEYQSYLAKQAETTYEIMPRAIFTTIFPILVGMLLKLPDLWIQRLSTKWGVDWPKLIVVGIPSLYISSELLLSFTPLAPYLPFLFYISTTGYPTLTMVSGIVFGYVVLDSIRVPNDRT</sequence>
<evidence type="ECO:0000313" key="3">
    <source>
        <dbReference type="Proteomes" id="UP000030403"/>
    </source>
</evidence>
<dbReference type="RefSeq" id="WP_027448754.1">
    <property type="nucleotide sequence ID" value="NZ_AVPF01000035.1"/>
</dbReference>
<dbReference type="OrthoDB" id="1798014at2"/>
<dbReference type="Proteomes" id="UP000030403">
    <property type="component" value="Unassembled WGS sequence"/>
</dbReference>
<keyword evidence="1" id="KW-0472">Membrane</keyword>
<feature type="transmembrane region" description="Helical" evidence="1">
    <location>
        <begin position="5"/>
        <end position="22"/>
    </location>
</feature>
<name>A0A0A5G465_9BACI</name>
<dbReference type="AlphaFoldDB" id="A0A0A5G465"/>
<protein>
    <submittedName>
        <fullName evidence="2">Uncharacterized protein</fullName>
    </submittedName>
</protein>
<keyword evidence="1" id="KW-1133">Transmembrane helix</keyword>
<evidence type="ECO:0000313" key="2">
    <source>
        <dbReference type="EMBL" id="KGX85923.1"/>
    </source>
</evidence>
<evidence type="ECO:0000256" key="1">
    <source>
        <dbReference type="SAM" id="Phobius"/>
    </source>
</evidence>
<keyword evidence="3" id="KW-1185">Reference proteome</keyword>
<keyword evidence="1" id="KW-0812">Transmembrane</keyword>
<accession>A0A0A5G465</accession>
<feature type="transmembrane region" description="Helical" evidence="1">
    <location>
        <begin position="38"/>
        <end position="56"/>
    </location>
</feature>
<comment type="caution">
    <text evidence="2">The sequence shown here is derived from an EMBL/GenBank/DDBJ whole genome shotgun (WGS) entry which is preliminary data.</text>
</comment>
<gene>
    <name evidence="2" type="ORF">N783_13100</name>
</gene>
<reference evidence="2 3" key="1">
    <citation type="submission" date="2013-08" db="EMBL/GenBank/DDBJ databases">
        <authorList>
            <person name="Huang J."/>
            <person name="Wang G."/>
        </authorList>
    </citation>
    <scope>NUCLEOTIDE SEQUENCE [LARGE SCALE GENOMIC DNA]</scope>
    <source>
        <strain evidence="2 3">BH030004</strain>
    </source>
</reference>
<organism evidence="2 3">
    <name type="scientific">Pontibacillus marinus BH030004 = DSM 16465</name>
    <dbReference type="NCBI Taxonomy" id="1385511"/>
    <lineage>
        <taxon>Bacteria</taxon>
        <taxon>Bacillati</taxon>
        <taxon>Bacillota</taxon>
        <taxon>Bacilli</taxon>
        <taxon>Bacillales</taxon>
        <taxon>Bacillaceae</taxon>
        <taxon>Pontibacillus</taxon>
    </lineage>
</organism>
<dbReference type="STRING" id="1385511.GCA_000425225_02291"/>
<feature type="transmembrane region" description="Helical" evidence="1">
    <location>
        <begin position="104"/>
        <end position="129"/>
    </location>
</feature>
<dbReference type="eggNOG" id="ENOG5032ZDG">
    <property type="taxonomic scope" value="Bacteria"/>
</dbReference>
<proteinExistence type="predicted"/>
<feature type="transmembrane region" description="Helical" evidence="1">
    <location>
        <begin position="77"/>
        <end position="98"/>
    </location>
</feature>